<keyword evidence="2" id="KW-1185">Reference proteome</keyword>
<comment type="caution">
    <text evidence="1">The sequence shown here is derived from an EMBL/GenBank/DDBJ whole genome shotgun (WGS) entry which is preliminary data.</text>
</comment>
<protein>
    <submittedName>
        <fullName evidence="1">Uncharacterized protein</fullName>
    </submittedName>
</protein>
<proteinExistence type="predicted"/>
<evidence type="ECO:0000313" key="2">
    <source>
        <dbReference type="Proteomes" id="UP000567179"/>
    </source>
</evidence>
<reference evidence="1 2" key="1">
    <citation type="journal article" date="2020" name="ISME J.">
        <title>Uncovering the hidden diversity of litter-decomposition mechanisms in mushroom-forming fungi.</title>
        <authorList>
            <person name="Floudas D."/>
            <person name="Bentzer J."/>
            <person name="Ahren D."/>
            <person name="Johansson T."/>
            <person name="Persson P."/>
            <person name="Tunlid A."/>
        </authorList>
    </citation>
    <scope>NUCLEOTIDE SEQUENCE [LARGE SCALE GENOMIC DNA]</scope>
    <source>
        <strain evidence="1 2">CBS 101986</strain>
    </source>
</reference>
<dbReference type="AlphaFoldDB" id="A0A8H5BE60"/>
<name>A0A8H5BE60_9AGAR</name>
<sequence>MRPQGHRVDPSCALSSDVILIHWRSYPNLSCHYLTASRVLC</sequence>
<dbReference type="Proteomes" id="UP000567179">
    <property type="component" value="Unassembled WGS sequence"/>
</dbReference>
<gene>
    <name evidence="1" type="ORF">D9619_000308</name>
</gene>
<evidence type="ECO:0000313" key="1">
    <source>
        <dbReference type="EMBL" id="KAF5321694.1"/>
    </source>
</evidence>
<dbReference type="EMBL" id="JAACJJ010000028">
    <property type="protein sequence ID" value="KAF5321694.1"/>
    <property type="molecule type" value="Genomic_DNA"/>
</dbReference>
<accession>A0A8H5BE60</accession>
<organism evidence="1 2">
    <name type="scientific">Psilocybe cf. subviscida</name>
    <dbReference type="NCBI Taxonomy" id="2480587"/>
    <lineage>
        <taxon>Eukaryota</taxon>
        <taxon>Fungi</taxon>
        <taxon>Dikarya</taxon>
        <taxon>Basidiomycota</taxon>
        <taxon>Agaricomycotina</taxon>
        <taxon>Agaricomycetes</taxon>
        <taxon>Agaricomycetidae</taxon>
        <taxon>Agaricales</taxon>
        <taxon>Agaricineae</taxon>
        <taxon>Strophariaceae</taxon>
        <taxon>Psilocybe</taxon>
    </lineage>
</organism>